<sequence>MPSTTPGGVFDIMFDLLQPLGMAPTYITALAWTPLLKISNHLVTLYSSPGIFLLFDCPGSLLSINTQLYPTSVLFLITAGTNCLNRQVWQVLQLAFPSSSRTCSAGKRSDPSVQADDGPTGDFSGGQ</sequence>
<evidence type="ECO:0000313" key="2">
    <source>
        <dbReference type="EMBL" id="KAA1079506.1"/>
    </source>
</evidence>
<dbReference type="Proteomes" id="UP000324748">
    <property type="component" value="Unassembled WGS sequence"/>
</dbReference>
<protein>
    <submittedName>
        <fullName evidence="2">Uncharacterized protein</fullName>
    </submittedName>
</protein>
<evidence type="ECO:0000313" key="3">
    <source>
        <dbReference type="Proteomes" id="UP000324748"/>
    </source>
</evidence>
<reference evidence="2 3" key="1">
    <citation type="submission" date="2019-05" db="EMBL/GenBank/DDBJ databases">
        <title>Emergence of the Ug99 lineage of the wheat stem rust pathogen through somatic hybridization.</title>
        <authorList>
            <person name="Li F."/>
            <person name="Upadhyaya N.M."/>
            <person name="Sperschneider J."/>
            <person name="Matny O."/>
            <person name="Nguyen-Phuc H."/>
            <person name="Mago R."/>
            <person name="Raley C."/>
            <person name="Miller M.E."/>
            <person name="Silverstein K.A.T."/>
            <person name="Henningsen E."/>
            <person name="Hirsch C.D."/>
            <person name="Visser B."/>
            <person name="Pretorius Z.A."/>
            <person name="Steffenson B.J."/>
            <person name="Schwessinger B."/>
            <person name="Dodds P.N."/>
            <person name="Figueroa M."/>
        </authorList>
    </citation>
    <scope>NUCLEOTIDE SEQUENCE [LARGE SCALE GENOMIC DNA]</scope>
    <source>
        <strain evidence="2">21-0</strain>
    </source>
</reference>
<dbReference type="EMBL" id="VSWC01000132">
    <property type="protein sequence ID" value="KAA1079506.1"/>
    <property type="molecule type" value="Genomic_DNA"/>
</dbReference>
<comment type="caution">
    <text evidence="2">The sequence shown here is derived from an EMBL/GenBank/DDBJ whole genome shotgun (WGS) entry which is preliminary data.</text>
</comment>
<evidence type="ECO:0000256" key="1">
    <source>
        <dbReference type="SAM" id="MobiDB-lite"/>
    </source>
</evidence>
<name>A0A5B0MTT7_PUCGR</name>
<gene>
    <name evidence="2" type="ORF">PGT21_013706</name>
</gene>
<feature type="region of interest" description="Disordered" evidence="1">
    <location>
        <begin position="100"/>
        <end position="127"/>
    </location>
</feature>
<accession>A0A5B0MTT7</accession>
<proteinExistence type="predicted"/>
<keyword evidence="3" id="KW-1185">Reference proteome</keyword>
<organism evidence="2 3">
    <name type="scientific">Puccinia graminis f. sp. tritici</name>
    <dbReference type="NCBI Taxonomy" id="56615"/>
    <lineage>
        <taxon>Eukaryota</taxon>
        <taxon>Fungi</taxon>
        <taxon>Dikarya</taxon>
        <taxon>Basidiomycota</taxon>
        <taxon>Pucciniomycotina</taxon>
        <taxon>Pucciniomycetes</taxon>
        <taxon>Pucciniales</taxon>
        <taxon>Pucciniaceae</taxon>
        <taxon>Puccinia</taxon>
    </lineage>
</organism>
<dbReference type="AlphaFoldDB" id="A0A5B0MTT7"/>